<organism evidence="2 3">
    <name type="scientific">Aulographum hederae CBS 113979</name>
    <dbReference type="NCBI Taxonomy" id="1176131"/>
    <lineage>
        <taxon>Eukaryota</taxon>
        <taxon>Fungi</taxon>
        <taxon>Dikarya</taxon>
        <taxon>Ascomycota</taxon>
        <taxon>Pezizomycotina</taxon>
        <taxon>Dothideomycetes</taxon>
        <taxon>Pleosporomycetidae</taxon>
        <taxon>Aulographales</taxon>
        <taxon>Aulographaceae</taxon>
    </lineage>
</organism>
<proteinExistence type="predicted"/>
<evidence type="ECO:0000313" key="2">
    <source>
        <dbReference type="EMBL" id="KAF1991958.1"/>
    </source>
</evidence>
<feature type="compositionally biased region" description="Basic and acidic residues" evidence="1">
    <location>
        <begin position="172"/>
        <end position="183"/>
    </location>
</feature>
<name>A0A6G1HG95_9PEZI</name>
<dbReference type="EMBL" id="ML977138">
    <property type="protein sequence ID" value="KAF1991958.1"/>
    <property type="molecule type" value="Genomic_DNA"/>
</dbReference>
<dbReference type="PANTHER" id="PTHR42070:SF1">
    <property type="entry name" value="FILAMENT ASSOCIATED PROTEIN, PUTATIVE (AFU_ORTHOLOGUE AFUA_8G06630)-RELATED"/>
    <property type="match status" value="1"/>
</dbReference>
<evidence type="ECO:0000256" key="1">
    <source>
        <dbReference type="SAM" id="MobiDB-lite"/>
    </source>
</evidence>
<dbReference type="AlphaFoldDB" id="A0A6G1HG95"/>
<sequence length="271" mass="29234">MPRKASTIAPDVRIRENQRRARARRKDLIDGLQSRVRDSKNQGAVATAHMQKAARKVLLENGRLRVLLETKGVPAAEIEAFLERCDSNDPLTVTLSTLETVGLVSAQNQSTRAADLQKPADMHNSSASKQMAPATSLPHVLMEGGFEGANPAGKSGHSTGSSCGTELWQPGKRSEEDAEHRSPIPDLLGPVSDCFCPEIDPAPTQIQSCETDCSIAATILAGFRGHGDLEDARAELGCPDTAQCSIKNAALLHAMDSEHERVSRNTRHMSR</sequence>
<feature type="region of interest" description="Disordered" evidence="1">
    <location>
        <begin position="150"/>
        <end position="184"/>
    </location>
</feature>
<dbReference type="Proteomes" id="UP000800041">
    <property type="component" value="Unassembled WGS sequence"/>
</dbReference>
<accession>A0A6G1HG95</accession>
<protein>
    <recommendedName>
        <fullName evidence="4">BZIP domain-containing protein</fullName>
    </recommendedName>
</protein>
<reference evidence="2" key="1">
    <citation type="journal article" date="2020" name="Stud. Mycol.">
        <title>101 Dothideomycetes genomes: a test case for predicting lifestyles and emergence of pathogens.</title>
        <authorList>
            <person name="Haridas S."/>
            <person name="Albert R."/>
            <person name="Binder M."/>
            <person name="Bloem J."/>
            <person name="Labutti K."/>
            <person name="Salamov A."/>
            <person name="Andreopoulos B."/>
            <person name="Baker S."/>
            <person name="Barry K."/>
            <person name="Bills G."/>
            <person name="Bluhm B."/>
            <person name="Cannon C."/>
            <person name="Castanera R."/>
            <person name="Culley D."/>
            <person name="Daum C."/>
            <person name="Ezra D."/>
            <person name="Gonzalez J."/>
            <person name="Henrissat B."/>
            <person name="Kuo A."/>
            <person name="Liang C."/>
            <person name="Lipzen A."/>
            <person name="Lutzoni F."/>
            <person name="Magnuson J."/>
            <person name="Mondo S."/>
            <person name="Nolan M."/>
            <person name="Ohm R."/>
            <person name="Pangilinan J."/>
            <person name="Park H.-J."/>
            <person name="Ramirez L."/>
            <person name="Alfaro M."/>
            <person name="Sun H."/>
            <person name="Tritt A."/>
            <person name="Yoshinaga Y."/>
            <person name="Zwiers L.-H."/>
            <person name="Turgeon B."/>
            <person name="Goodwin S."/>
            <person name="Spatafora J."/>
            <person name="Crous P."/>
            <person name="Grigoriev I."/>
        </authorList>
    </citation>
    <scope>NUCLEOTIDE SEQUENCE</scope>
    <source>
        <strain evidence="2">CBS 113979</strain>
    </source>
</reference>
<dbReference type="PANTHER" id="PTHR42070">
    <property type="entry name" value="FILAMENT ASSOCIATED PROTEIN, PUTATIVE (AFU_ORTHOLOGUE AFUA_8G06630)-RELATED"/>
    <property type="match status" value="1"/>
</dbReference>
<dbReference type="CDD" id="cd14688">
    <property type="entry name" value="bZIP_YAP"/>
    <property type="match status" value="1"/>
</dbReference>
<evidence type="ECO:0008006" key="4">
    <source>
        <dbReference type="Google" id="ProtNLM"/>
    </source>
</evidence>
<evidence type="ECO:0000313" key="3">
    <source>
        <dbReference type="Proteomes" id="UP000800041"/>
    </source>
</evidence>
<gene>
    <name evidence="2" type="ORF">K402DRAFT_75222</name>
</gene>
<dbReference type="OrthoDB" id="4505928at2759"/>
<keyword evidence="3" id="KW-1185">Reference proteome</keyword>